<feature type="region of interest" description="Disordered" evidence="3">
    <location>
        <begin position="753"/>
        <end position="775"/>
    </location>
</feature>
<name>A0A1D1ZZ77_AUXPR</name>
<proteinExistence type="inferred from homology"/>
<gene>
    <name evidence="4" type="ORF">g.49912</name>
</gene>
<dbReference type="InterPro" id="IPR014812">
    <property type="entry name" value="Vps51"/>
</dbReference>
<dbReference type="Pfam" id="PF08700">
    <property type="entry name" value="VPS51_Exo84_N"/>
    <property type="match status" value="1"/>
</dbReference>
<dbReference type="PANTHER" id="PTHR15954">
    <property type="entry name" value="VACUOLAR PROTEIN SORTING-ASSOCIATED PROTEIN 51 HOMOLOG"/>
    <property type="match status" value="1"/>
</dbReference>
<accession>A0A1D1ZZ77</accession>
<keyword evidence="2" id="KW-0333">Golgi apparatus</keyword>
<keyword evidence="2" id="KW-0445">Lipid transport</keyword>
<evidence type="ECO:0000313" key="4">
    <source>
        <dbReference type="EMBL" id="JAT72187.1"/>
    </source>
</evidence>
<feature type="compositionally biased region" description="Low complexity" evidence="3">
    <location>
        <begin position="753"/>
        <end position="773"/>
    </location>
</feature>
<keyword evidence="2" id="KW-0813">Transport</keyword>
<comment type="similarity">
    <text evidence="1 2">Belongs to the VPS51 family.</text>
</comment>
<comment type="subcellular location">
    <subcellularLocation>
        <location evidence="2">Golgi apparatus</location>
        <location evidence="2">trans-Golgi network</location>
    </subcellularLocation>
</comment>
<comment type="subunit">
    <text evidence="2">Component of the Golgi-associated retrograde protein (GARP) complex.</text>
</comment>
<dbReference type="GO" id="GO:0032456">
    <property type="term" value="P:endocytic recycling"/>
    <property type="evidence" value="ECO:0007669"/>
    <property type="project" value="TreeGrafter"/>
</dbReference>
<feature type="compositionally biased region" description="Low complexity" evidence="3">
    <location>
        <begin position="277"/>
        <end position="286"/>
    </location>
</feature>
<evidence type="ECO:0000256" key="2">
    <source>
        <dbReference type="RuleBase" id="RU368010"/>
    </source>
</evidence>
<dbReference type="GO" id="GO:0042147">
    <property type="term" value="P:retrograde transport, endosome to Golgi"/>
    <property type="evidence" value="ECO:0007669"/>
    <property type="project" value="UniProtKB-UniRule"/>
</dbReference>
<dbReference type="GO" id="GO:0005829">
    <property type="term" value="C:cytosol"/>
    <property type="evidence" value="ECO:0007669"/>
    <property type="project" value="GOC"/>
</dbReference>
<evidence type="ECO:0000256" key="1">
    <source>
        <dbReference type="ARBA" id="ARBA00006080"/>
    </source>
</evidence>
<protein>
    <recommendedName>
        <fullName evidence="2">Vacuolar protein sorting-associated protein 51 homolog</fullName>
    </recommendedName>
</protein>
<comment type="function">
    <text evidence="2">Acts as component of the GARP complex that is involved in retrograde transport from early and late endosomes to the trans-Golgi network (TGN).</text>
</comment>
<dbReference type="GO" id="GO:1990745">
    <property type="term" value="C:EARP complex"/>
    <property type="evidence" value="ECO:0007669"/>
    <property type="project" value="TreeGrafter"/>
</dbReference>
<reference evidence="4" key="1">
    <citation type="submission" date="2015-08" db="EMBL/GenBank/DDBJ databases">
        <authorList>
            <person name="Babu N.S."/>
            <person name="Beckwith C.J."/>
            <person name="Beseler K.G."/>
            <person name="Brison A."/>
            <person name="Carone J.V."/>
            <person name="Caskin T.P."/>
            <person name="Diamond M."/>
            <person name="Durham M.E."/>
            <person name="Foxe J.M."/>
            <person name="Go M."/>
            <person name="Henderson B.A."/>
            <person name="Jones I.B."/>
            <person name="McGettigan J.A."/>
            <person name="Micheletti S.J."/>
            <person name="Nasrallah M.E."/>
            <person name="Ortiz D."/>
            <person name="Piller C.R."/>
            <person name="Privatt S.R."/>
            <person name="Schneider S.L."/>
            <person name="Sharp S."/>
            <person name="Smith T.C."/>
            <person name="Stanton J.D."/>
            <person name="Ullery H.E."/>
            <person name="Wilson R.J."/>
            <person name="Serrano M.G."/>
            <person name="Buck G."/>
            <person name="Lee V."/>
            <person name="Wang Y."/>
            <person name="Carvalho R."/>
            <person name="Voegtly L."/>
            <person name="Shi R."/>
            <person name="Duckworth R."/>
            <person name="Johnson A."/>
            <person name="Loviza R."/>
            <person name="Walstead R."/>
            <person name="Shah Z."/>
            <person name="Kiflezghi M."/>
            <person name="Wade K."/>
            <person name="Ball S.L."/>
            <person name="Bradley K.W."/>
            <person name="Asai D.J."/>
            <person name="Bowman C.A."/>
            <person name="Russell D.A."/>
            <person name="Pope W.H."/>
            <person name="Jacobs-Sera D."/>
            <person name="Hendrix R.W."/>
            <person name="Hatfull G.F."/>
        </authorList>
    </citation>
    <scope>NUCLEOTIDE SEQUENCE</scope>
</reference>
<feature type="region of interest" description="Disordered" evidence="3">
    <location>
        <begin position="277"/>
        <end position="331"/>
    </location>
</feature>
<dbReference type="GO" id="GO:0000938">
    <property type="term" value="C:GARP complex"/>
    <property type="evidence" value="ECO:0007669"/>
    <property type="project" value="UniProtKB-UniRule"/>
</dbReference>
<dbReference type="GO" id="GO:0048193">
    <property type="term" value="P:Golgi vesicle transport"/>
    <property type="evidence" value="ECO:0007669"/>
    <property type="project" value="TreeGrafter"/>
</dbReference>
<organism evidence="4">
    <name type="scientific">Auxenochlorella protothecoides</name>
    <name type="common">Green microalga</name>
    <name type="synonym">Chlorella protothecoides</name>
    <dbReference type="NCBI Taxonomy" id="3075"/>
    <lineage>
        <taxon>Eukaryota</taxon>
        <taxon>Viridiplantae</taxon>
        <taxon>Chlorophyta</taxon>
        <taxon>core chlorophytes</taxon>
        <taxon>Trebouxiophyceae</taxon>
        <taxon>Chlorellales</taxon>
        <taxon>Chlorellaceae</taxon>
        <taxon>Auxenochlorella</taxon>
    </lineage>
</organism>
<dbReference type="GO" id="GO:0007041">
    <property type="term" value="P:lysosomal transport"/>
    <property type="evidence" value="ECO:0007669"/>
    <property type="project" value="TreeGrafter"/>
</dbReference>
<dbReference type="GO" id="GO:0016020">
    <property type="term" value="C:membrane"/>
    <property type="evidence" value="ECO:0007669"/>
    <property type="project" value="TreeGrafter"/>
</dbReference>
<dbReference type="GO" id="GO:0015031">
    <property type="term" value="P:protein transport"/>
    <property type="evidence" value="ECO:0007669"/>
    <property type="project" value="UniProtKB-UniRule"/>
</dbReference>
<evidence type="ECO:0000256" key="3">
    <source>
        <dbReference type="SAM" id="MobiDB-lite"/>
    </source>
</evidence>
<dbReference type="EMBL" id="GDKF01006435">
    <property type="protein sequence ID" value="JAT72187.1"/>
    <property type="molecule type" value="Transcribed_RNA"/>
</dbReference>
<feature type="compositionally biased region" description="Polar residues" evidence="3">
    <location>
        <begin position="30"/>
        <end position="48"/>
    </location>
</feature>
<dbReference type="PANTHER" id="PTHR15954:SF4">
    <property type="entry name" value="VACUOLAR PROTEIN SORTING-ASSOCIATED PROTEIN 51 HOMOLOG"/>
    <property type="match status" value="1"/>
</dbReference>
<feature type="region of interest" description="Disordered" evidence="3">
    <location>
        <begin position="23"/>
        <end position="53"/>
    </location>
</feature>
<dbReference type="GO" id="GO:0007030">
    <property type="term" value="P:Golgi organization"/>
    <property type="evidence" value="ECO:0007669"/>
    <property type="project" value="UniProtKB-UniRule"/>
</dbReference>
<dbReference type="AlphaFoldDB" id="A0A1D1ZZ77"/>
<sequence length="900" mass="93652">MATTPSRAEEKARKVHSLLASYYNVEDGSENPSSTKSRLGESGQTSPRTPDPKASLQRLLRSARLTDLVAQSSGLAAEVGSLDSDMQMLVYENYNKFIIATDTMRAMAGSLDGMDTKLTGLQSLLGDVMERSADVSGRLDKRQQQIEELSDTRLLLRRLQAVYELPKKIRAALDSGKLEVAVDAHADVLPLLRAHGHKGALRRVAAEIEGLARETLALVKSRMAADPGTASDCIQAMARMGQPPEELEAAFVACKRGVLERTLDIAAALLSSQAAAAGLQGPSPGTGEEGGPGPDPRQATQATAPGLEADPPTSGARSPAGEGGAAVEAWDPAGGAPSLQQFLVQLDSRFLTELAATCAEFGILFRGRDTAPLFKVLRATFSRYLALTRRALSDATALVAARGAGISVAGRPLVPTAELLAARPGPAQAAAAAVAGAQWSVMEMVGGLYVVKNDIARLESVARELGPKDRASELIEHAVRQHLGLCFAALERRAQAVLGDVGAALADAGGHAERCAILGPASELLRFLIPSDLARLLTCVQAYKAHAWVLAGWREVFLDMLAGRLRHCLASLGREMAAMCHLPTADASGGESSRSRSPSPTRALRLVSTVDGGGVPFAVPRAGASLAGALSPPPDSLLLLLAGVCAALAEGGLAGVAKQLRALATTEGGGAQVVSPRLTRDLARDVVGVRARLLEGYVQAHGARLKLAAHSMTEAGGWRTGKEPRGPRELCVLLLDTLAEVSEEVAVVTATQPLPASTPSHRASPSGSSASGAMDTESMGAAVSRMFASSLERGPGAPAGITPPAVCAAVAARGLAAMAEALHAHTLVRPAFQQIQLDVHFLRAPLQGFVAGSYEEPAVLQALDEVLAAAMERCPEPILLETAVLDRVLASGVAGARPSR</sequence>
<dbReference type="GO" id="GO:0006869">
    <property type="term" value="P:lipid transport"/>
    <property type="evidence" value="ECO:0007669"/>
    <property type="project" value="UniProtKB-UniRule"/>
</dbReference>
<keyword evidence="2" id="KW-0653">Protein transport</keyword>